<gene>
    <name evidence="9" type="ORF">KME25_08270</name>
</gene>
<feature type="domain" description="DUF7088" evidence="8">
    <location>
        <begin position="104"/>
        <end position="202"/>
    </location>
</feature>
<dbReference type="Proteomes" id="UP000753908">
    <property type="component" value="Unassembled WGS sequence"/>
</dbReference>
<dbReference type="GO" id="GO:0071944">
    <property type="term" value="C:cell periphery"/>
    <property type="evidence" value="ECO:0007669"/>
    <property type="project" value="UniProtKB-ARBA"/>
</dbReference>
<reference evidence="9" key="1">
    <citation type="submission" date="2021-05" db="EMBL/GenBank/DDBJ databases">
        <authorList>
            <person name="Pietrasiak N."/>
            <person name="Ward R."/>
            <person name="Stajich J.E."/>
            <person name="Kurbessoian T."/>
        </authorList>
    </citation>
    <scope>NUCLEOTIDE SEQUENCE</scope>
    <source>
        <strain evidence="9">CPER-KK1</strain>
    </source>
</reference>
<evidence type="ECO:0000256" key="3">
    <source>
        <dbReference type="ARBA" id="ARBA00022989"/>
    </source>
</evidence>
<feature type="region of interest" description="Disordered" evidence="5">
    <location>
        <begin position="380"/>
        <end position="518"/>
    </location>
</feature>
<evidence type="ECO:0000313" key="9">
    <source>
        <dbReference type="EMBL" id="MBW4544422.1"/>
    </source>
</evidence>
<evidence type="ECO:0000256" key="2">
    <source>
        <dbReference type="ARBA" id="ARBA00022692"/>
    </source>
</evidence>
<keyword evidence="4 6" id="KW-0472">Membrane</keyword>
<evidence type="ECO:0000259" key="7">
    <source>
        <dbReference type="Pfam" id="PF09822"/>
    </source>
</evidence>
<keyword evidence="3 6" id="KW-1133">Transmembrane helix</keyword>
<evidence type="ECO:0000256" key="6">
    <source>
        <dbReference type="SAM" id="Phobius"/>
    </source>
</evidence>
<dbReference type="GO" id="GO:0016020">
    <property type="term" value="C:membrane"/>
    <property type="evidence" value="ECO:0007669"/>
    <property type="project" value="UniProtKB-SubCell"/>
</dbReference>
<keyword evidence="2 6" id="KW-0812">Transmembrane</keyword>
<feature type="transmembrane region" description="Helical" evidence="6">
    <location>
        <begin position="76"/>
        <end position="98"/>
    </location>
</feature>
<evidence type="ECO:0000313" key="10">
    <source>
        <dbReference type="Proteomes" id="UP000753908"/>
    </source>
</evidence>
<dbReference type="PANTHER" id="PTHR15549">
    <property type="entry name" value="PAIRED IMMUNOGLOBULIN-LIKE TYPE 2 RECEPTOR"/>
    <property type="match status" value="1"/>
</dbReference>
<dbReference type="InterPro" id="IPR019196">
    <property type="entry name" value="ABC_transp_unknown"/>
</dbReference>
<evidence type="ECO:0000256" key="4">
    <source>
        <dbReference type="ARBA" id="ARBA00023136"/>
    </source>
</evidence>
<dbReference type="EMBL" id="JAHHIF010000008">
    <property type="protein sequence ID" value="MBW4544422.1"/>
    <property type="molecule type" value="Genomic_DNA"/>
</dbReference>
<reference evidence="9" key="2">
    <citation type="journal article" date="2022" name="Microbiol. Resour. Announc.">
        <title>Metagenome Sequencing to Explore Phylogenomics of Terrestrial Cyanobacteria.</title>
        <authorList>
            <person name="Ward R.D."/>
            <person name="Stajich J.E."/>
            <person name="Johansen J.R."/>
            <person name="Huntemann M."/>
            <person name="Clum A."/>
            <person name="Foster B."/>
            <person name="Foster B."/>
            <person name="Roux S."/>
            <person name="Palaniappan K."/>
            <person name="Varghese N."/>
            <person name="Mukherjee S."/>
            <person name="Reddy T.B.K."/>
            <person name="Daum C."/>
            <person name="Copeland A."/>
            <person name="Chen I.A."/>
            <person name="Ivanova N.N."/>
            <person name="Kyrpides N.C."/>
            <person name="Shapiro N."/>
            <person name="Eloe-Fadrosh E.A."/>
            <person name="Pietrasiak N."/>
        </authorList>
    </citation>
    <scope>NUCLEOTIDE SEQUENCE</scope>
    <source>
        <strain evidence="9">CPER-KK1</strain>
    </source>
</reference>
<feature type="domain" description="ABC-type uncharacterised transport system" evidence="7">
    <location>
        <begin position="216"/>
        <end position="427"/>
    </location>
</feature>
<sequence>MKSIKSKTYLSYLFLLGPVLSIMGISARIVSGNWSPVALGLLIAGAVIIGLWLLFLGSLAPGFWGRRSTQAGTNALIATLSVLVILALVNFLAVRYPLRVDLTENQLFTLSPLSQQVVKNLQQPVKVWVFNPNPNPADRELLENYSRYGSNLQFEFVDPQLKPAIAQKFNVQSVGQVYLEYGAERQPLQTVSDAERLSEIKLTNGIERITNARADQVYFLQGHGERPLEQVEGGLSQAMKALEEENFTVQPLNLAERTEVPADASLIVIAGPKRKLFAQEVQALKNYLSSGGSLLVMLDPDADPGLNSILNDWGVTLDGAIAIDASGQGRAVGLGPATPIVTNYGNHPITQAFNNGFSVYPLAQPIVTKPVQGIEETPLVQTSDQSWAESDPAKQPLQFDEGSDRPGPLTLGVALSRKAQPPSTPTPQPQPSASPGVSPTASPSQSPTPNTQASPSPSPSPTASPNQSPTPNAQASPSPSPSPTASPEASPEASASPSGQPDASPFLGNQQKADNKPSESRLVVYGNSNFATDGWFEQQLNSDVFLNSISWLSKRDEQALSIRPKEPKNRRINLSEVQSGALGWTALLLMPLFGLTTAALMWWRRR</sequence>
<dbReference type="AlphaFoldDB" id="A0A951U939"/>
<name>A0A951U939_9CYAN</name>
<accession>A0A951U939</accession>
<proteinExistence type="predicted"/>
<dbReference type="Pfam" id="PF23357">
    <property type="entry name" value="DUF7088"/>
    <property type="match status" value="1"/>
</dbReference>
<dbReference type="Pfam" id="PF09822">
    <property type="entry name" value="ABC_transp_aux"/>
    <property type="match status" value="1"/>
</dbReference>
<feature type="compositionally biased region" description="Pro residues" evidence="5">
    <location>
        <begin position="422"/>
        <end position="432"/>
    </location>
</feature>
<dbReference type="InterPro" id="IPR055396">
    <property type="entry name" value="DUF7088"/>
</dbReference>
<dbReference type="SUPFAM" id="SSF52317">
    <property type="entry name" value="Class I glutamine amidotransferase-like"/>
    <property type="match status" value="1"/>
</dbReference>
<feature type="transmembrane region" description="Helical" evidence="6">
    <location>
        <begin position="12"/>
        <end position="31"/>
    </location>
</feature>
<comment type="subcellular location">
    <subcellularLocation>
        <location evidence="1">Membrane</location>
        <topology evidence="1">Single-pass membrane protein</topology>
    </subcellularLocation>
</comment>
<feature type="transmembrane region" description="Helical" evidence="6">
    <location>
        <begin position="581"/>
        <end position="603"/>
    </location>
</feature>
<protein>
    <submittedName>
        <fullName evidence="9">Gldg family protein</fullName>
    </submittedName>
</protein>
<evidence type="ECO:0000256" key="5">
    <source>
        <dbReference type="SAM" id="MobiDB-lite"/>
    </source>
</evidence>
<feature type="compositionally biased region" description="Low complexity" evidence="5">
    <location>
        <begin position="485"/>
        <end position="501"/>
    </location>
</feature>
<dbReference type="InterPro" id="IPR051694">
    <property type="entry name" value="Immunoregulatory_rcpt-like"/>
</dbReference>
<feature type="compositionally biased region" description="Low complexity" evidence="5">
    <location>
        <begin position="433"/>
        <end position="455"/>
    </location>
</feature>
<feature type="transmembrane region" description="Helical" evidence="6">
    <location>
        <begin position="37"/>
        <end position="64"/>
    </location>
</feature>
<feature type="compositionally biased region" description="Low complexity" evidence="5">
    <location>
        <begin position="463"/>
        <end position="477"/>
    </location>
</feature>
<evidence type="ECO:0000256" key="1">
    <source>
        <dbReference type="ARBA" id="ARBA00004167"/>
    </source>
</evidence>
<organism evidence="9 10">
    <name type="scientific">Symplocastrum torsivum CPER-KK1</name>
    <dbReference type="NCBI Taxonomy" id="450513"/>
    <lineage>
        <taxon>Bacteria</taxon>
        <taxon>Bacillati</taxon>
        <taxon>Cyanobacteriota</taxon>
        <taxon>Cyanophyceae</taxon>
        <taxon>Oscillatoriophycideae</taxon>
        <taxon>Oscillatoriales</taxon>
        <taxon>Microcoleaceae</taxon>
        <taxon>Symplocastrum</taxon>
    </lineage>
</organism>
<evidence type="ECO:0000259" key="8">
    <source>
        <dbReference type="Pfam" id="PF23357"/>
    </source>
</evidence>
<comment type="caution">
    <text evidence="9">The sequence shown here is derived from an EMBL/GenBank/DDBJ whole genome shotgun (WGS) entry which is preliminary data.</text>
</comment>
<dbReference type="InterPro" id="IPR029062">
    <property type="entry name" value="Class_I_gatase-like"/>
</dbReference>